<organism evidence="2 3">
    <name type="scientific">Vanrija pseudolonga</name>
    <dbReference type="NCBI Taxonomy" id="143232"/>
    <lineage>
        <taxon>Eukaryota</taxon>
        <taxon>Fungi</taxon>
        <taxon>Dikarya</taxon>
        <taxon>Basidiomycota</taxon>
        <taxon>Agaricomycotina</taxon>
        <taxon>Tremellomycetes</taxon>
        <taxon>Trichosporonales</taxon>
        <taxon>Trichosporonaceae</taxon>
        <taxon>Vanrija</taxon>
    </lineage>
</organism>
<evidence type="ECO:0000256" key="1">
    <source>
        <dbReference type="SAM" id="MobiDB-lite"/>
    </source>
</evidence>
<evidence type="ECO:0000313" key="3">
    <source>
        <dbReference type="Proteomes" id="UP000827549"/>
    </source>
</evidence>
<reference evidence="2" key="1">
    <citation type="submission" date="2023-10" db="EMBL/GenBank/DDBJ databases">
        <authorList>
            <person name="Noh H."/>
        </authorList>
    </citation>
    <scope>NUCLEOTIDE SEQUENCE</scope>
    <source>
        <strain evidence="2">DUCC4014</strain>
    </source>
</reference>
<feature type="compositionally biased region" description="Basic and acidic residues" evidence="1">
    <location>
        <begin position="105"/>
        <end position="114"/>
    </location>
</feature>
<feature type="region of interest" description="Disordered" evidence="1">
    <location>
        <begin position="104"/>
        <end position="206"/>
    </location>
</feature>
<dbReference type="GeneID" id="87808598"/>
<protein>
    <submittedName>
        <fullName evidence="2">IgA FC receptor</fullName>
    </submittedName>
</protein>
<keyword evidence="2" id="KW-0675">Receptor</keyword>
<feature type="region of interest" description="Disordered" evidence="1">
    <location>
        <begin position="1"/>
        <end position="26"/>
    </location>
</feature>
<name>A0AAF1BI39_9TREE</name>
<keyword evidence="3" id="KW-1185">Reference proteome</keyword>
<sequence length="334" mass="36943">MATPPAFAAGLQPPLSAMRSTLPQPPPFEWQPTEVPFYARRPPPFIRVRALGHVLARLGMTEEEALAMGSRYSNWFIEALERGEWRRFAPQGVVYPHQPVYAEPAVKDERDRSATPEPRAAGAYMYDDEPPVKREPRSPSPAVKEEPGAPYVKQERATPEVKTQPESPKVKTEPASPKVKLEPTSPKVKQEPRTPHASPPPVPARTPGEIITAAALRAAEEVSASMLSGDWRAITPQTVALNIVYEVLSERDSVRREGTRRSFRKWMRARIASIKAAAEDAATLPAPPCPFDQAKRLCLVALEVTFCLGRDAADGWPEYARRPFDVARLGAYAA</sequence>
<evidence type="ECO:0000313" key="2">
    <source>
        <dbReference type="EMBL" id="WOO81851.1"/>
    </source>
</evidence>
<proteinExistence type="predicted"/>
<dbReference type="AlphaFoldDB" id="A0AAF1BI39"/>
<feature type="compositionally biased region" description="Basic and acidic residues" evidence="1">
    <location>
        <begin position="130"/>
        <end position="159"/>
    </location>
</feature>
<gene>
    <name evidence="2" type="primary">bag_0</name>
    <name evidence="2" type="ORF">LOC62_04G005369</name>
</gene>
<dbReference type="EMBL" id="CP086717">
    <property type="protein sequence ID" value="WOO81851.1"/>
    <property type="molecule type" value="Genomic_DNA"/>
</dbReference>
<dbReference type="RefSeq" id="XP_062627883.1">
    <property type="nucleotide sequence ID" value="XM_062771899.1"/>
</dbReference>
<accession>A0AAF1BI39</accession>
<dbReference type="Proteomes" id="UP000827549">
    <property type="component" value="Chromosome 4"/>
</dbReference>